<accession>A0ABY3XJU9</accession>
<reference evidence="1 2" key="1">
    <citation type="submission" date="2022-03" db="EMBL/GenBank/DDBJ databases">
        <title>Complete genome sequence of Lysobacter capsici VKM B-2533 and Lysobacter gummosus 10.1.1, promising sources of lytic agents.</title>
        <authorList>
            <person name="Tarlachkov S.V."/>
            <person name="Kudryakova I.V."/>
            <person name="Afoshin A.S."/>
            <person name="Leontyevskaya E.A."/>
            <person name="Leontyevskaya N.V."/>
        </authorList>
    </citation>
    <scope>NUCLEOTIDE SEQUENCE [LARGE SCALE GENOMIC DNA]</scope>
    <source>
        <strain evidence="1 2">10.1.1</strain>
    </source>
</reference>
<organism evidence="1 2">
    <name type="scientific">Lysobacter gummosus</name>
    <dbReference type="NCBI Taxonomy" id="262324"/>
    <lineage>
        <taxon>Bacteria</taxon>
        <taxon>Pseudomonadati</taxon>
        <taxon>Pseudomonadota</taxon>
        <taxon>Gammaproteobacteria</taxon>
        <taxon>Lysobacterales</taxon>
        <taxon>Lysobacteraceae</taxon>
        <taxon>Lysobacter</taxon>
    </lineage>
</organism>
<dbReference type="Proteomes" id="UP000829194">
    <property type="component" value="Chromosome"/>
</dbReference>
<sequence length="57" mass="6634">MNASLELAQQECSHGEFAAFRDCVSKAMFDLMFEALIPLYRRHPALAPEWFLNTNWD</sequence>
<keyword evidence="2" id="KW-1185">Reference proteome</keyword>
<gene>
    <name evidence="1" type="ORF">MOV92_11850</name>
</gene>
<dbReference type="RefSeq" id="WP_187313172.1">
    <property type="nucleotide sequence ID" value="NZ_CP011131.1"/>
</dbReference>
<name>A0ABY3XJU9_9GAMM</name>
<evidence type="ECO:0000313" key="2">
    <source>
        <dbReference type="Proteomes" id="UP000829194"/>
    </source>
</evidence>
<dbReference type="EMBL" id="CP093547">
    <property type="protein sequence ID" value="UNP31895.1"/>
    <property type="molecule type" value="Genomic_DNA"/>
</dbReference>
<protein>
    <submittedName>
        <fullName evidence="1">Uncharacterized protein</fullName>
    </submittedName>
</protein>
<evidence type="ECO:0000313" key="1">
    <source>
        <dbReference type="EMBL" id="UNP31895.1"/>
    </source>
</evidence>
<proteinExistence type="predicted"/>